<reference evidence="1 2" key="1">
    <citation type="journal article" date="2015" name="Microbes Environ.">
        <title>Distribution and evolution of nitrogen fixation genes in the phylum bacteroidetes.</title>
        <authorList>
            <person name="Inoue J."/>
            <person name="Oshima K."/>
            <person name="Suda W."/>
            <person name="Sakamoto M."/>
            <person name="Iino T."/>
            <person name="Noda S."/>
            <person name="Hongoh Y."/>
            <person name="Hattori M."/>
            <person name="Ohkuma M."/>
        </authorList>
    </citation>
    <scope>NUCLEOTIDE SEQUENCE [LARGE SCALE GENOMIC DNA]</scope>
    <source>
        <strain evidence="1 2">JCM 15093</strain>
    </source>
</reference>
<protein>
    <submittedName>
        <fullName evidence="1">Uncharacterized protein</fullName>
    </submittedName>
</protein>
<dbReference type="EMBL" id="BAJS01000022">
    <property type="protein sequence ID" value="GAK37511.1"/>
    <property type="molecule type" value="Genomic_DNA"/>
</dbReference>
<organism evidence="1 2">
    <name type="scientific">Bacteroides graminisolvens DSM 19988 = JCM 15093</name>
    <dbReference type="NCBI Taxonomy" id="1121097"/>
    <lineage>
        <taxon>Bacteria</taxon>
        <taxon>Pseudomonadati</taxon>
        <taxon>Bacteroidota</taxon>
        <taxon>Bacteroidia</taxon>
        <taxon>Bacteroidales</taxon>
        <taxon>Bacteroidaceae</taxon>
        <taxon>Bacteroides</taxon>
    </lineage>
</organism>
<accession>A0A069D5C6</accession>
<sequence>MPNKIRHIATINRVISIVLSISINFVGANIDFCPDYTSFLWIKKRKWFIINPHI</sequence>
<evidence type="ECO:0000313" key="1">
    <source>
        <dbReference type="EMBL" id="GAK37511.1"/>
    </source>
</evidence>
<evidence type="ECO:0000313" key="2">
    <source>
        <dbReference type="Proteomes" id="UP000027601"/>
    </source>
</evidence>
<dbReference type="Proteomes" id="UP000027601">
    <property type="component" value="Unassembled WGS sequence"/>
</dbReference>
<name>A0A069D5C6_9BACE</name>
<gene>
    <name evidence="1" type="ORF">JCM15093_2765</name>
</gene>
<keyword evidence="2" id="KW-1185">Reference proteome</keyword>
<comment type="caution">
    <text evidence="1">The sequence shown here is derived from an EMBL/GenBank/DDBJ whole genome shotgun (WGS) entry which is preliminary data.</text>
</comment>
<dbReference type="AlphaFoldDB" id="A0A069D5C6"/>
<proteinExistence type="predicted"/>